<evidence type="ECO:0000313" key="1">
    <source>
        <dbReference type="EMBL" id="QNO49637.1"/>
    </source>
</evidence>
<protein>
    <submittedName>
        <fullName evidence="1">Uncharacterized protein</fullName>
    </submittedName>
</protein>
<dbReference type="AlphaFoldDB" id="A0A7G9YNQ3"/>
<gene>
    <name evidence="1" type="ORF">AIHMFPNM_00040</name>
</gene>
<name>A0A7G9YNQ3_9EURY</name>
<dbReference type="EMBL" id="MT631384">
    <property type="protein sequence ID" value="QNO49637.1"/>
    <property type="molecule type" value="Genomic_DNA"/>
</dbReference>
<reference evidence="1" key="1">
    <citation type="submission" date="2020-06" db="EMBL/GenBank/DDBJ databases">
        <title>Unique genomic features of the anaerobic methanotrophic archaea.</title>
        <authorList>
            <person name="Chadwick G.L."/>
            <person name="Skennerton C.T."/>
            <person name="Laso-Perez R."/>
            <person name="Leu A.O."/>
            <person name="Speth D.R."/>
            <person name="Yu H."/>
            <person name="Morgan-Lang C."/>
            <person name="Hatzenpichler R."/>
            <person name="Goudeau D."/>
            <person name="Malmstrom R."/>
            <person name="Brazelton W.J."/>
            <person name="Woyke T."/>
            <person name="Hallam S.J."/>
            <person name="Tyson G.W."/>
            <person name="Wegener G."/>
            <person name="Boetius A."/>
            <person name="Orphan V."/>
        </authorList>
    </citation>
    <scope>NUCLEOTIDE SEQUENCE</scope>
</reference>
<accession>A0A7G9YNQ3</accession>
<organism evidence="1">
    <name type="scientific">Candidatus Methanogaster sp. ANME-2c ERB4</name>
    <dbReference type="NCBI Taxonomy" id="2759911"/>
    <lineage>
        <taxon>Archaea</taxon>
        <taxon>Methanobacteriati</taxon>
        <taxon>Methanobacteriota</taxon>
        <taxon>Stenosarchaea group</taxon>
        <taxon>Methanomicrobia</taxon>
        <taxon>Methanosarcinales</taxon>
        <taxon>ANME-2 cluster</taxon>
        <taxon>Candidatus Methanogasteraceae</taxon>
        <taxon>Candidatus Methanogaster</taxon>
    </lineage>
</organism>
<sequence>MFAQSQSNEEILEHLKCYNQEIGRVQRPERSYVKCGDPISLFFSEDVMKNQKRNRFGLP</sequence>
<proteinExistence type="predicted"/>